<dbReference type="InterPro" id="IPR002641">
    <property type="entry name" value="PNPLA_dom"/>
</dbReference>
<dbReference type="PANTHER" id="PTHR24185:SF1">
    <property type="entry name" value="CALCIUM-INDEPENDENT PHOSPHOLIPASE A2-GAMMA"/>
    <property type="match status" value="1"/>
</dbReference>
<dbReference type="PANTHER" id="PTHR24185">
    <property type="entry name" value="CALCIUM-INDEPENDENT PHOSPHOLIPASE A2-GAMMA"/>
    <property type="match status" value="1"/>
</dbReference>
<dbReference type="GO" id="GO:0006631">
    <property type="term" value="P:fatty acid metabolic process"/>
    <property type="evidence" value="ECO:0007669"/>
    <property type="project" value="TreeGrafter"/>
</dbReference>
<feature type="short sequence motif" description="GXSXG" evidence="4">
    <location>
        <begin position="46"/>
        <end position="50"/>
    </location>
</feature>
<dbReference type="OrthoDB" id="153575at2"/>
<feature type="domain" description="PNPLA" evidence="5">
    <location>
        <begin position="10"/>
        <end position="188"/>
    </location>
</feature>
<evidence type="ECO:0000256" key="1">
    <source>
        <dbReference type="ARBA" id="ARBA00022801"/>
    </source>
</evidence>
<dbReference type="AlphaFoldDB" id="A0A0P6XY10"/>
<proteinExistence type="predicted"/>
<dbReference type="InterPro" id="IPR016035">
    <property type="entry name" value="Acyl_Trfase/lysoPLipase"/>
</dbReference>
<evidence type="ECO:0000259" key="5">
    <source>
        <dbReference type="PROSITE" id="PS51635"/>
    </source>
</evidence>
<evidence type="ECO:0000256" key="3">
    <source>
        <dbReference type="ARBA" id="ARBA00023098"/>
    </source>
</evidence>
<dbReference type="EMBL" id="LGCL01000019">
    <property type="protein sequence ID" value="KPL78264.1"/>
    <property type="molecule type" value="Genomic_DNA"/>
</dbReference>
<dbReference type="RefSeq" id="WP_075062321.1">
    <property type="nucleotide sequence ID" value="NZ_LGCL01000019.1"/>
</dbReference>
<dbReference type="Pfam" id="PF01734">
    <property type="entry name" value="Patatin"/>
    <property type="match status" value="1"/>
</dbReference>
<keyword evidence="1 4" id="KW-0378">Hydrolase</keyword>
<dbReference type="Proteomes" id="UP000050417">
    <property type="component" value="Unassembled WGS sequence"/>
</dbReference>
<reference evidence="6 7" key="1">
    <citation type="submission" date="2015-07" db="EMBL/GenBank/DDBJ databases">
        <title>Genome sequence of Ornatilinea apprima DSM 23815.</title>
        <authorList>
            <person name="Hemp J."/>
            <person name="Ward L.M."/>
            <person name="Pace L.A."/>
            <person name="Fischer W.W."/>
        </authorList>
    </citation>
    <scope>NUCLEOTIDE SEQUENCE [LARGE SCALE GENOMIC DNA]</scope>
    <source>
        <strain evidence="6 7">P3M-1</strain>
    </source>
</reference>
<dbReference type="GO" id="GO:0004620">
    <property type="term" value="F:phospholipase activity"/>
    <property type="evidence" value="ECO:0007669"/>
    <property type="project" value="TreeGrafter"/>
</dbReference>
<evidence type="ECO:0000256" key="4">
    <source>
        <dbReference type="PROSITE-ProRule" id="PRU01161"/>
    </source>
</evidence>
<dbReference type="STRING" id="1134406.ADN00_07290"/>
<name>A0A0P6XY10_9CHLR</name>
<dbReference type="GO" id="GO:0016042">
    <property type="term" value="P:lipid catabolic process"/>
    <property type="evidence" value="ECO:0007669"/>
    <property type="project" value="UniProtKB-UniRule"/>
</dbReference>
<evidence type="ECO:0000313" key="7">
    <source>
        <dbReference type="Proteomes" id="UP000050417"/>
    </source>
</evidence>
<dbReference type="CDD" id="cd07199">
    <property type="entry name" value="Pat17_PNPLA8_PNPLA9_like"/>
    <property type="match status" value="1"/>
</dbReference>
<dbReference type="GO" id="GO:0016020">
    <property type="term" value="C:membrane"/>
    <property type="evidence" value="ECO:0007669"/>
    <property type="project" value="TreeGrafter"/>
</dbReference>
<dbReference type="PROSITE" id="PS51635">
    <property type="entry name" value="PNPLA"/>
    <property type="match status" value="1"/>
</dbReference>
<gene>
    <name evidence="6" type="ORF">ADN00_07290</name>
</gene>
<comment type="caution">
    <text evidence="6">The sequence shown here is derived from an EMBL/GenBank/DDBJ whole genome shotgun (WGS) entry which is preliminary data.</text>
</comment>
<accession>A0A0P6XY10</accession>
<feature type="active site" description="Nucleophile" evidence="4">
    <location>
        <position position="48"/>
    </location>
</feature>
<evidence type="ECO:0000256" key="2">
    <source>
        <dbReference type="ARBA" id="ARBA00022963"/>
    </source>
</evidence>
<evidence type="ECO:0000313" key="6">
    <source>
        <dbReference type="EMBL" id="KPL78264.1"/>
    </source>
</evidence>
<protein>
    <recommendedName>
        <fullName evidence="5">PNPLA domain-containing protein</fullName>
    </recommendedName>
</protein>
<feature type="short sequence motif" description="DGA/G" evidence="4">
    <location>
        <begin position="174"/>
        <end position="176"/>
    </location>
</feature>
<organism evidence="6 7">
    <name type="scientific">Ornatilinea apprima</name>
    <dbReference type="NCBI Taxonomy" id="1134406"/>
    <lineage>
        <taxon>Bacteria</taxon>
        <taxon>Bacillati</taxon>
        <taxon>Chloroflexota</taxon>
        <taxon>Anaerolineae</taxon>
        <taxon>Anaerolineales</taxon>
        <taxon>Anaerolineaceae</taxon>
        <taxon>Ornatilinea</taxon>
    </lineage>
</organism>
<dbReference type="Gene3D" id="3.40.1090.10">
    <property type="entry name" value="Cytosolic phospholipase A2 catalytic domain"/>
    <property type="match status" value="1"/>
</dbReference>
<sequence length="315" mass="35408">MKPFRKHVAIAIDGGGIRGLIVTKALAVLEAELGRPLHEIIEMAVGTSTGSIISAGLGAGMSASRMVELYLQMGSTIFPRSWRSRLWPLTRCRYPAEPLQSSLEQTFGAFQMSDFWNHRPPIDVVITTFDLVTNHTCFVKPWKPEYASWPVVKAVQASCTVPTYFPVVENRYIDGGVGAYSNPCYLAAYEALICLGWNPAETTLISLGTGREPRSFQTHTARRFWPWQWLNPILGAFLQSADDQQVHLVQTFFDQIDFRRFQVDLLTPFPMDDTSRPEELLRYGETLGRMILADQIDDAQKIIPQKLISTGSPRP</sequence>
<feature type="short sequence motif" description="GXGXXG" evidence="4">
    <location>
        <begin position="14"/>
        <end position="19"/>
    </location>
</feature>
<keyword evidence="2 4" id="KW-0442">Lipid degradation</keyword>
<keyword evidence="3 4" id="KW-0443">Lipid metabolism</keyword>
<keyword evidence="7" id="KW-1185">Reference proteome</keyword>
<feature type="active site" description="Proton acceptor" evidence="4">
    <location>
        <position position="174"/>
    </location>
</feature>
<dbReference type="SUPFAM" id="SSF52151">
    <property type="entry name" value="FabD/lysophospholipase-like"/>
    <property type="match status" value="1"/>
</dbReference>